<dbReference type="Proteomes" id="UP001168972">
    <property type="component" value="Unassembled WGS sequence"/>
</dbReference>
<dbReference type="AlphaFoldDB" id="A0AA39C9A3"/>
<sequence>MGRRMSGYIHSSANYTLKKIIIPGMHDDDVTRAIKYDELVILAGNQFCDNYTRDQHVDLIRGHLRLLGRLKIAMMAKNPAIKELSEMFNTNNYVVLKEAIRDVAQYDPKKRVYGAPANASTLGTLIKKLGKIWNAQCTLKEDWETQKKYQNFLTVQNIEKKFDYTTWKMLAEACLILLQMFNRRRSGEIERLLISDYKKYESVDENMNPEYLSKLSDKSREFAKKYVRITIREKLNRTVPVLLDHILVKYVNTILEYRSNAGVKSNNGYVFGVPTTSKMTKKYLRACPLMRKFSEQCGAVMPESLRGTKLRKHIATHTAMLENSVSEARFSKKILLFAVMFALVKFHNGEFYITQYAKVTMEQQDDCLVKYNGSKYAASLICTNDKYHF</sequence>
<evidence type="ECO:0000313" key="1">
    <source>
        <dbReference type="EMBL" id="KAK0159860.1"/>
    </source>
</evidence>
<dbReference type="PANTHER" id="PTHR33480:SF1">
    <property type="entry name" value="TYR RECOMBINASE DOMAIN-CONTAINING PROTEIN"/>
    <property type="match status" value="1"/>
</dbReference>
<name>A0AA39C9A3_MICHY</name>
<organism evidence="1 2">
    <name type="scientific">Microctonus hyperodae</name>
    <name type="common">Parasitoid wasp</name>
    <dbReference type="NCBI Taxonomy" id="165561"/>
    <lineage>
        <taxon>Eukaryota</taxon>
        <taxon>Metazoa</taxon>
        <taxon>Ecdysozoa</taxon>
        <taxon>Arthropoda</taxon>
        <taxon>Hexapoda</taxon>
        <taxon>Insecta</taxon>
        <taxon>Pterygota</taxon>
        <taxon>Neoptera</taxon>
        <taxon>Endopterygota</taxon>
        <taxon>Hymenoptera</taxon>
        <taxon>Apocrita</taxon>
        <taxon>Ichneumonoidea</taxon>
        <taxon>Braconidae</taxon>
        <taxon>Euphorinae</taxon>
        <taxon>Microctonus</taxon>
    </lineage>
</organism>
<accession>A0AA39C9A3</accession>
<gene>
    <name evidence="1" type="ORF">PV327_010926</name>
</gene>
<reference evidence="1" key="2">
    <citation type="submission" date="2023-03" db="EMBL/GenBank/DDBJ databases">
        <authorList>
            <person name="Inwood S.N."/>
            <person name="Skelly J.G."/>
            <person name="Guhlin J."/>
            <person name="Harrop T.W.R."/>
            <person name="Goldson S.G."/>
            <person name="Dearden P.K."/>
        </authorList>
    </citation>
    <scope>NUCLEOTIDE SEQUENCE</scope>
    <source>
        <strain evidence="1">Lincoln</strain>
        <tissue evidence="1">Whole body</tissue>
    </source>
</reference>
<dbReference type="PANTHER" id="PTHR33480">
    <property type="entry name" value="SET DOMAIN-CONTAINING PROTEIN-RELATED"/>
    <property type="match status" value="1"/>
</dbReference>
<dbReference type="EMBL" id="JAQQBR010001836">
    <property type="protein sequence ID" value="KAK0159860.1"/>
    <property type="molecule type" value="Genomic_DNA"/>
</dbReference>
<keyword evidence="2" id="KW-1185">Reference proteome</keyword>
<reference evidence="1" key="1">
    <citation type="journal article" date="2023" name="bioRxiv">
        <title>Scaffold-level genome assemblies of two parasitoid biocontrol wasps reveal the parthenogenesis mechanism and an associated novel virus.</title>
        <authorList>
            <person name="Inwood S."/>
            <person name="Skelly J."/>
            <person name="Guhlin J."/>
            <person name="Harrop T."/>
            <person name="Goldson S."/>
            <person name="Dearden P."/>
        </authorList>
    </citation>
    <scope>NUCLEOTIDE SEQUENCE</scope>
    <source>
        <strain evidence="1">Lincoln</strain>
        <tissue evidence="1">Whole body</tissue>
    </source>
</reference>
<comment type="caution">
    <text evidence="1">The sequence shown here is derived from an EMBL/GenBank/DDBJ whole genome shotgun (WGS) entry which is preliminary data.</text>
</comment>
<protein>
    <submittedName>
        <fullName evidence="1">Uncharacterized protein</fullName>
    </submittedName>
</protein>
<proteinExistence type="predicted"/>
<evidence type="ECO:0000313" key="2">
    <source>
        <dbReference type="Proteomes" id="UP001168972"/>
    </source>
</evidence>